<organism evidence="7 8">
    <name type="scientific">Marivirga aurantiaca</name>
    <dbReference type="NCBI Taxonomy" id="2802615"/>
    <lineage>
        <taxon>Bacteria</taxon>
        <taxon>Pseudomonadati</taxon>
        <taxon>Bacteroidota</taxon>
        <taxon>Cytophagia</taxon>
        <taxon>Cytophagales</taxon>
        <taxon>Marivirgaceae</taxon>
        <taxon>Marivirga</taxon>
    </lineage>
</organism>
<evidence type="ECO:0000313" key="7">
    <source>
        <dbReference type="EMBL" id="MBK6265651.1"/>
    </source>
</evidence>
<dbReference type="PANTHER" id="PTHR43133:SF45">
    <property type="entry name" value="RNA POLYMERASE ECF-TYPE SIGMA FACTOR"/>
    <property type="match status" value="1"/>
</dbReference>
<comment type="similarity">
    <text evidence="1">Belongs to the sigma-70 factor family. ECF subfamily.</text>
</comment>
<dbReference type="InterPro" id="IPR013325">
    <property type="entry name" value="RNA_pol_sigma_r2"/>
</dbReference>
<dbReference type="InterPro" id="IPR014284">
    <property type="entry name" value="RNA_pol_sigma-70_dom"/>
</dbReference>
<comment type="caution">
    <text evidence="7">The sequence shown here is derived from an EMBL/GenBank/DDBJ whole genome shotgun (WGS) entry which is preliminary data.</text>
</comment>
<dbReference type="SUPFAM" id="SSF88659">
    <property type="entry name" value="Sigma3 and sigma4 domains of RNA polymerase sigma factors"/>
    <property type="match status" value="1"/>
</dbReference>
<evidence type="ECO:0000259" key="6">
    <source>
        <dbReference type="Pfam" id="PF08281"/>
    </source>
</evidence>
<dbReference type="InterPro" id="IPR013249">
    <property type="entry name" value="RNA_pol_sigma70_r4_t2"/>
</dbReference>
<evidence type="ECO:0000256" key="2">
    <source>
        <dbReference type="ARBA" id="ARBA00023015"/>
    </source>
</evidence>
<dbReference type="Pfam" id="PF08281">
    <property type="entry name" value="Sigma70_r4_2"/>
    <property type="match status" value="1"/>
</dbReference>
<dbReference type="NCBIfam" id="TIGR02937">
    <property type="entry name" value="sigma70-ECF"/>
    <property type="match status" value="1"/>
</dbReference>
<dbReference type="InterPro" id="IPR007627">
    <property type="entry name" value="RNA_pol_sigma70_r2"/>
</dbReference>
<keyword evidence="3" id="KW-0731">Sigma factor</keyword>
<feature type="domain" description="RNA polymerase sigma factor 70 region 4 type 2" evidence="6">
    <location>
        <begin position="100"/>
        <end position="151"/>
    </location>
</feature>
<evidence type="ECO:0000256" key="1">
    <source>
        <dbReference type="ARBA" id="ARBA00010641"/>
    </source>
</evidence>
<dbReference type="GO" id="GO:0003677">
    <property type="term" value="F:DNA binding"/>
    <property type="evidence" value="ECO:0007669"/>
    <property type="project" value="InterPro"/>
</dbReference>
<dbReference type="CDD" id="cd06171">
    <property type="entry name" value="Sigma70_r4"/>
    <property type="match status" value="1"/>
</dbReference>
<name>A0A934WZI6_9BACT</name>
<dbReference type="InterPro" id="IPR013324">
    <property type="entry name" value="RNA_pol_sigma_r3/r4-like"/>
</dbReference>
<sequence>MEKAFLTAIDQHQNILHKVCRLYRDKKEDQEDLFQEIIFQLWKSFPKFRKEAKISTWMYRIALSTAISVFRKASISIDFKDSIPENLHPAEKSELSENEEQLFEALRKLNEAERAIIALYLEDYSHKEIGDIVGISENYMGVKISRIKNRLRDILAKPKLPAHS</sequence>
<evidence type="ECO:0000256" key="4">
    <source>
        <dbReference type="ARBA" id="ARBA00023163"/>
    </source>
</evidence>
<dbReference type="AlphaFoldDB" id="A0A934WZI6"/>
<evidence type="ECO:0000256" key="3">
    <source>
        <dbReference type="ARBA" id="ARBA00023082"/>
    </source>
</evidence>
<proteinExistence type="inferred from homology"/>
<gene>
    <name evidence="7" type="ORF">JKA74_11435</name>
</gene>
<keyword evidence="4" id="KW-0804">Transcription</keyword>
<dbReference type="PANTHER" id="PTHR43133">
    <property type="entry name" value="RNA POLYMERASE ECF-TYPE SIGMA FACTO"/>
    <property type="match status" value="1"/>
</dbReference>
<dbReference type="InterPro" id="IPR039425">
    <property type="entry name" value="RNA_pol_sigma-70-like"/>
</dbReference>
<dbReference type="GO" id="GO:0016987">
    <property type="term" value="F:sigma factor activity"/>
    <property type="evidence" value="ECO:0007669"/>
    <property type="project" value="UniProtKB-KW"/>
</dbReference>
<feature type="domain" description="RNA polymerase sigma-70 region 2" evidence="5">
    <location>
        <begin position="9"/>
        <end position="74"/>
    </location>
</feature>
<dbReference type="Gene3D" id="1.10.10.10">
    <property type="entry name" value="Winged helix-like DNA-binding domain superfamily/Winged helix DNA-binding domain"/>
    <property type="match status" value="1"/>
</dbReference>
<keyword evidence="2" id="KW-0805">Transcription regulation</keyword>
<dbReference type="InterPro" id="IPR036388">
    <property type="entry name" value="WH-like_DNA-bd_sf"/>
</dbReference>
<dbReference type="Gene3D" id="1.10.1740.10">
    <property type="match status" value="1"/>
</dbReference>
<protein>
    <submittedName>
        <fullName evidence="7">Sigma-70 family RNA polymerase sigma factor</fullName>
    </submittedName>
</protein>
<dbReference type="EMBL" id="JAEQBW010000004">
    <property type="protein sequence ID" value="MBK6265651.1"/>
    <property type="molecule type" value="Genomic_DNA"/>
</dbReference>
<dbReference type="SUPFAM" id="SSF88946">
    <property type="entry name" value="Sigma2 domain of RNA polymerase sigma factors"/>
    <property type="match status" value="1"/>
</dbReference>
<dbReference type="RefSeq" id="WP_201431326.1">
    <property type="nucleotide sequence ID" value="NZ_JAEQBW010000004.1"/>
</dbReference>
<dbReference type="GO" id="GO:0006352">
    <property type="term" value="P:DNA-templated transcription initiation"/>
    <property type="evidence" value="ECO:0007669"/>
    <property type="project" value="InterPro"/>
</dbReference>
<evidence type="ECO:0000313" key="8">
    <source>
        <dbReference type="Proteomes" id="UP000611723"/>
    </source>
</evidence>
<reference evidence="7" key="1">
    <citation type="submission" date="2021-01" db="EMBL/GenBank/DDBJ databases">
        <title>Marivirga aurantiaca sp. nov., isolated from intertidal surface sediments.</title>
        <authorList>
            <person name="Zhang M."/>
        </authorList>
    </citation>
    <scope>NUCLEOTIDE SEQUENCE</scope>
    <source>
        <strain evidence="7">S37H4</strain>
    </source>
</reference>
<dbReference type="Pfam" id="PF04542">
    <property type="entry name" value="Sigma70_r2"/>
    <property type="match status" value="1"/>
</dbReference>
<accession>A0A934WZI6</accession>
<dbReference type="Proteomes" id="UP000611723">
    <property type="component" value="Unassembled WGS sequence"/>
</dbReference>
<keyword evidence="8" id="KW-1185">Reference proteome</keyword>
<evidence type="ECO:0000259" key="5">
    <source>
        <dbReference type="Pfam" id="PF04542"/>
    </source>
</evidence>